<dbReference type="EMBL" id="MHMR01000017">
    <property type="protein sequence ID" value="OGZ30653.1"/>
    <property type="molecule type" value="Genomic_DNA"/>
</dbReference>
<keyword evidence="1" id="KW-0175">Coiled coil</keyword>
<dbReference type="Proteomes" id="UP000178428">
    <property type="component" value="Unassembled WGS sequence"/>
</dbReference>
<accession>A0A1G2EY10</accession>
<feature type="coiled-coil region" evidence="1">
    <location>
        <begin position="7"/>
        <end position="34"/>
    </location>
</feature>
<dbReference type="AlphaFoldDB" id="A0A1G2EY10"/>
<evidence type="ECO:0000313" key="2">
    <source>
        <dbReference type="EMBL" id="OGZ30653.1"/>
    </source>
</evidence>
<sequence length="129" mass="14188">MPNMESPKILQEEIKALEQMLNEKKKEFAESGTEFKPESAAKEVVKEYASAAAPAPASVQAPAGDADALKKIADSFQNEPHAKQIDELMNIAGKHGISNAVEVAKHLKNPHLLDDFHDRLVFELLSNKQ</sequence>
<dbReference type="STRING" id="1801725.A3J00_00595"/>
<comment type="caution">
    <text evidence="2">The sequence shown here is derived from an EMBL/GenBank/DDBJ whole genome shotgun (WGS) entry which is preliminary data.</text>
</comment>
<organism evidence="2 3">
    <name type="scientific">Candidatus Niyogibacteria bacterium RIFCSPLOWO2_02_FULL_45_13</name>
    <dbReference type="NCBI Taxonomy" id="1801725"/>
    <lineage>
        <taxon>Bacteria</taxon>
        <taxon>Candidatus Niyogiibacteriota</taxon>
    </lineage>
</organism>
<reference evidence="2 3" key="1">
    <citation type="journal article" date="2016" name="Nat. Commun.">
        <title>Thousands of microbial genomes shed light on interconnected biogeochemical processes in an aquifer system.</title>
        <authorList>
            <person name="Anantharaman K."/>
            <person name="Brown C.T."/>
            <person name="Hug L.A."/>
            <person name="Sharon I."/>
            <person name="Castelle C.J."/>
            <person name="Probst A.J."/>
            <person name="Thomas B.C."/>
            <person name="Singh A."/>
            <person name="Wilkins M.J."/>
            <person name="Karaoz U."/>
            <person name="Brodie E.L."/>
            <person name="Williams K.H."/>
            <person name="Hubbard S.S."/>
            <person name="Banfield J.F."/>
        </authorList>
    </citation>
    <scope>NUCLEOTIDE SEQUENCE [LARGE SCALE GENOMIC DNA]</scope>
</reference>
<protein>
    <submittedName>
        <fullName evidence="2">Uncharacterized protein</fullName>
    </submittedName>
</protein>
<evidence type="ECO:0000256" key="1">
    <source>
        <dbReference type="SAM" id="Coils"/>
    </source>
</evidence>
<proteinExistence type="predicted"/>
<evidence type="ECO:0000313" key="3">
    <source>
        <dbReference type="Proteomes" id="UP000178428"/>
    </source>
</evidence>
<gene>
    <name evidence="2" type="ORF">A3J00_00595</name>
</gene>
<name>A0A1G2EY10_9BACT</name>